<comment type="similarity">
    <text evidence="10 11">Belongs to the TonB-dependent receptor family.</text>
</comment>
<dbReference type="InterPro" id="IPR037066">
    <property type="entry name" value="Plug_dom_sf"/>
</dbReference>
<proteinExistence type="inferred from homology"/>
<dbReference type="Pfam" id="PF00593">
    <property type="entry name" value="TonB_dep_Rec_b-barrel"/>
    <property type="match status" value="1"/>
</dbReference>
<keyword evidence="9 10" id="KW-0998">Cell outer membrane</keyword>
<comment type="caution">
    <text evidence="14">The sequence shown here is derived from an EMBL/GenBank/DDBJ whole genome shotgun (WGS) entry which is preliminary data.</text>
</comment>
<dbReference type="PANTHER" id="PTHR30069">
    <property type="entry name" value="TONB-DEPENDENT OUTER MEMBRANE RECEPTOR"/>
    <property type="match status" value="1"/>
</dbReference>
<evidence type="ECO:0000256" key="5">
    <source>
        <dbReference type="ARBA" id="ARBA00022729"/>
    </source>
</evidence>
<dbReference type="PANTHER" id="PTHR30069:SF29">
    <property type="entry name" value="HEMOGLOBIN AND HEMOGLOBIN-HAPTOGLOBIN-BINDING PROTEIN 1-RELATED"/>
    <property type="match status" value="1"/>
</dbReference>
<keyword evidence="5" id="KW-0732">Signal</keyword>
<evidence type="ECO:0000256" key="6">
    <source>
        <dbReference type="ARBA" id="ARBA00023077"/>
    </source>
</evidence>
<dbReference type="SUPFAM" id="SSF56935">
    <property type="entry name" value="Porins"/>
    <property type="match status" value="1"/>
</dbReference>
<dbReference type="GO" id="GO:0015344">
    <property type="term" value="F:siderophore uptake transmembrane transporter activity"/>
    <property type="evidence" value="ECO:0007669"/>
    <property type="project" value="TreeGrafter"/>
</dbReference>
<protein>
    <submittedName>
        <fullName evidence="14">TonB-dependent receptor</fullName>
    </submittedName>
</protein>
<dbReference type="Pfam" id="PF07715">
    <property type="entry name" value="Plug"/>
    <property type="match status" value="1"/>
</dbReference>
<keyword evidence="15" id="KW-1185">Reference proteome</keyword>
<keyword evidence="4 10" id="KW-0812">Transmembrane</keyword>
<keyword evidence="2 10" id="KW-0813">Transport</keyword>
<keyword evidence="8 14" id="KW-0675">Receptor</keyword>
<dbReference type="RefSeq" id="WP_149837901.1">
    <property type="nucleotide sequence ID" value="NZ_VUOC01000002.1"/>
</dbReference>
<dbReference type="InterPro" id="IPR039426">
    <property type="entry name" value="TonB-dep_rcpt-like"/>
</dbReference>
<sequence length="705" mass="78855">MNSISLAGRAFIALFPLIFTQNLRAQNRRDTTNDKPRDTTALHEIVVKGHRQSSALTTATTNTLSGATLLQTRGATLGETLKSIPGLNSIQTGPSISKPVIHGLHSNRVLILNNGVRQEGQQWGSEHAPEIDPFTAQQITIIKGAASIRYGADALAGVVLLEPPALPTDKPLGGELNLVAASNGRMGATSGMLEGAPGGALEGLKWRAQGTLKRAGNFKTANYYLDNTALFEGDFSGTAAYERKRYGITVYYSQFNNKLGIFSGSHVGNETDLYTAFARAKPITPDVFSYGINRSYQQVYHDLLKLSAWYRFKNTSSLEFIFGRQKDLRKEYDVDLPYNPDPALAQLPQLSFQIKTHTADLIYHQPGNKKIDGMIGFSGSTQGNVFRGIRYLVPNFRNYSGGLFAIEKYHLNKLTLEAGLRYDYRWLRVYRRDDISLQVYDNTHTYNNITGTAGASWQISEALSLNANIGTAWRAPSVNELYIKGIHLSAASYELGDSSFHSERSVNSTLSLQYHTQKLHAQLDLYDNEINGFIYAKPALRTIQLVQGTFPLFIYTQENVRIRGLDAEISYALPAHLTWTGKASLVRAFNKTIHDYLVFMPADRYDNTLKYTQPRLKNAYISLQYLLVARQNRVPPNSDYVPPPPGYHLFNTGIGCALPLGKRLLDLNFSIDNLANKAYRDYLNRFRYYADDLGRNFILRTKMSF</sequence>
<evidence type="ECO:0000256" key="3">
    <source>
        <dbReference type="ARBA" id="ARBA00022452"/>
    </source>
</evidence>
<evidence type="ECO:0000313" key="15">
    <source>
        <dbReference type="Proteomes" id="UP000324611"/>
    </source>
</evidence>
<dbReference type="InterPro" id="IPR036942">
    <property type="entry name" value="Beta-barrel_TonB_sf"/>
</dbReference>
<evidence type="ECO:0000259" key="13">
    <source>
        <dbReference type="Pfam" id="PF07715"/>
    </source>
</evidence>
<dbReference type="GO" id="GO:0044718">
    <property type="term" value="P:siderophore transmembrane transport"/>
    <property type="evidence" value="ECO:0007669"/>
    <property type="project" value="TreeGrafter"/>
</dbReference>
<dbReference type="Proteomes" id="UP000324611">
    <property type="component" value="Unassembled WGS sequence"/>
</dbReference>
<comment type="subcellular location">
    <subcellularLocation>
        <location evidence="1 10">Cell outer membrane</location>
        <topology evidence="1 10">Multi-pass membrane protein</topology>
    </subcellularLocation>
</comment>
<evidence type="ECO:0000313" key="14">
    <source>
        <dbReference type="EMBL" id="KAA2243025.1"/>
    </source>
</evidence>
<evidence type="ECO:0000256" key="9">
    <source>
        <dbReference type="ARBA" id="ARBA00023237"/>
    </source>
</evidence>
<dbReference type="GO" id="GO:0009279">
    <property type="term" value="C:cell outer membrane"/>
    <property type="evidence" value="ECO:0007669"/>
    <property type="project" value="UniProtKB-SubCell"/>
</dbReference>
<keyword evidence="6 11" id="KW-0798">TonB box</keyword>
<dbReference type="EMBL" id="VUOC01000002">
    <property type="protein sequence ID" value="KAA2243025.1"/>
    <property type="molecule type" value="Genomic_DNA"/>
</dbReference>
<dbReference type="InterPro" id="IPR000531">
    <property type="entry name" value="Beta-barrel_TonB"/>
</dbReference>
<dbReference type="Gene3D" id="2.40.170.20">
    <property type="entry name" value="TonB-dependent receptor, beta-barrel domain"/>
    <property type="match status" value="1"/>
</dbReference>
<evidence type="ECO:0000256" key="7">
    <source>
        <dbReference type="ARBA" id="ARBA00023136"/>
    </source>
</evidence>
<reference evidence="14 15" key="2">
    <citation type="submission" date="2019-09" db="EMBL/GenBank/DDBJ databases">
        <authorList>
            <person name="Jin C."/>
        </authorList>
    </citation>
    <scope>NUCLEOTIDE SEQUENCE [LARGE SCALE GENOMIC DNA]</scope>
    <source>
        <strain evidence="14 15">BN140078</strain>
    </source>
</reference>
<evidence type="ECO:0000256" key="8">
    <source>
        <dbReference type="ARBA" id="ARBA00023170"/>
    </source>
</evidence>
<dbReference type="PROSITE" id="PS52016">
    <property type="entry name" value="TONB_DEPENDENT_REC_3"/>
    <property type="match status" value="1"/>
</dbReference>
<evidence type="ECO:0000256" key="4">
    <source>
        <dbReference type="ARBA" id="ARBA00022692"/>
    </source>
</evidence>
<dbReference type="Gene3D" id="2.170.130.10">
    <property type="entry name" value="TonB-dependent receptor, plug domain"/>
    <property type="match status" value="1"/>
</dbReference>
<organism evidence="14 15">
    <name type="scientific">Chitinophaga agrisoli</name>
    <dbReference type="NCBI Taxonomy" id="2607653"/>
    <lineage>
        <taxon>Bacteria</taxon>
        <taxon>Pseudomonadati</taxon>
        <taxon>Bacteroidota</taxon>
        <taxon>Chitinophagia</taxon>
        <taxon>Chitinophagales</taxon>
        <taxon>Chitinophagaceae</taxon>
        <taxon>Chitinophaga</taxon>
    </lineage>
</organism>
<name>A0A5B2VVD4_9BACT</name>
<accession>A0A5B2VVD4</accession>
<keyword evidence="3 10" id="KW-1134">Transmembrane beta strand</keyword>
<evidence type="ECO:0000256" key="1">
    <source>
        <dbReference type="ARBA" id="ARBA00004571"/>
    </source>
</evidence>
<dbReference type="AlphaFoldDB" id="A0A5B2VVD4"/>
<evidence type="ECO:0000256" key="11">
    <source>
        <dbReference type="RuleBase" id="RU003357"/>
    </source>
</evidence>
<feature type="domain" description="TonB-dependent receptor-like beta-barrel" evidence="12">
    <location>
        <begin position="216"/>
        <end position="674"/>
    </location>
</feature>
<keyword evidence="7 10" id="KW-0472">Membrane</keyword>
<evidence type="ECO:0000256" key="10">
    <source>
        <dbReference type="PROSITE-ProRule" id="PRU01360"/>
    </source>
</evidence>
<reference evidence="14 15" key="1">
    <citation type="submission" date="2019-09" db="EMBL/GenBank/DDBJ databases">
        <title>Chitinophaga ginsengihumi sp. nov., isolated from soil of ginseng rhizosphere.</title>
        <authorList>
            <person name="Lee J."/>
        </authorList>
    </citation>
    <scope>NUCLEOTIDE SEQUENCE [LARGE SCALE GENOMIC DNA]</scope>
    <source>
        <strain evidence="14 15">BN140078</strain>
    </source>
</reference>
<feature type="domain" description="TonB-dependent receptor plug" evidence="13">
    <location>
        <begin position="57"/>
        <end position="158"/>
    </location>
</feature>
<evidence type="ECO:0000259" key="12">
    <source>
        <dbReference type="Pfam" id="PF00593"/>
    </source>
</evidence>
<evidence type="ECO:0000256" key="2">
    <source>
        <dbReference type="ARBA" id="ARBA00022448"/>
    </source>
</evidence>
<dbReference type="InterPro" id="IPR012910">
    <property type="entry name" value="Plug_dom"/>
</dbReference>
<gene>
    <name evidence="14" type="ORF">F0L74_10930</name>
</gene>